<protein>
    <submittedName>
        <fullName evidence="9">Fungal-specific transcription factor domain-containing protein</fullName>
    </submittedName>
</protein>
<dbReference type="GO" id="GO:0001228">
    <property type="term" value="F:DNA-binding transcription activator activity, RNA polymerase II-specific"/>
    <property type="evidence" value="ECO:0007669"/>
    <property type="project" value="TreeGrafter"/>
</dbReference>
<evidence type="ECO:0000313" key="9">
    <source>
        <dbReference type="EMBL" id="KAE8310269.1"/>
    </source>
</evidence>
<dbReference type="SMART" id="SM00066">
    <property type="entry name" value="GAL4"/>
    <property type="match status" value="1"/>
</dbReference>
<evidence type="ECO:0000256" key="2">
    <source>
        <dbReference type="ARBA" id="ARBA00022833"/>
    </source>
</evidence>
<feature type="region of interest" description="Disordered" evidence="7">
    <location>
        <begin position="80"/>
        <end position="114"/>
    </location>
</feature>
<dbReference type="PANTHER" id="PTHR31944:SF131">
    <property type="entry name" value="HEME-RESPONSIVE ZINC FINGER TRANSCRIPTION FACTOR HAP1"/>
    <property type="match status" value="1"/>
</dbReference>
<evidence type="ECO:0000259" key="8">
    <source>
        <dbReference type="PROSITE" id="PS50048"/>
    </source>
</evidence>
<dbReference type="InterPro" id="IPR051430">
    <property type="entry name" value="Fungal_TF_Env_Response"/>
</dbReference>
<feature type="compositionally biased region" description="Low complexity" evidence="7">
    <location>
        <begin position="739"/>
        <end position="752"/>
    </location>
</feature>
<gene>
    <name evidence="9" type="ORF">BDV41DRAFT_545856</name>
</gene>
<feature type="compositionally biased region" description="Polar residues" evidence="7">
    <location>
        <begin position="82"/>
        <end position="91"/>
    </location>
</feature>
<feature type="compositionally biased region" description="Polar residues" evidence="7">
    <location>
        <begin position="1"/>
        <end position="12"/>
    </location>
</feature>
<dbReference type="SMART" id="SM00906">
    <property type="entry name" value="Fungal_trans"/>
    <property type="match status" value="2"/>
</dbReference>
<accession>A0A5N6VQP9</accession>
<proteinExistence type="predicted"/>
<dbReference type="GO" id="GO:0006351">
    <property type="term" value="P:DNA-templated transcription"/>
    <property type="evidence" value="ECO:0007669"/>
    <property type="project" value="InterPro"/>
</dbReference>
<keyword evidence="5" id="KW-0804">Transcription</keyword>
<evidence type="ECO:0000256" key="6">
    <source>
        <dbReference type="ARBA" id="ARBA00023242"/>
    </source>
</evidence>
<dbReference type="InterPro" id="IPR001138">
    <property type="entry name" value="Zn2Cys6_DnaBD"/>
</dbReference>
<keyword evidence="6" id="KW-0539">Nucleus</keyword>
<feature type="region of interest" description="Disordered" evidence="7">
    <location>
        <begin position="724"/>
        <end position="766"/>
    </location>
</feature>
<dbReference type="InterPro" id="IPR036864">
    <property type="entry name" value="Zn2-C6_fun-type_DNA-bd_sf"/>
</dbReference>
<evidence type="ECO:0000256" key="4">
    <source>
        <dbReference type="ARBA" id="ARBA00023125"/>
    </source>
</evidence>
<feature type="region of interest" description="Disordered" evidence="7">
    <location>
        <begin position="667"/>
        <end position="688"/>
    </location>
</feature>
<evidence type="ECO:0000256" key="7">
    <source>
        <dbReference type="SAM" id="MobiDB-lite"/>
    </source>
</evidence>
<dbReference type="GO" id="GO:0005634">
    <property type="term" value="C:nucleus"/>
    <property type="evidence" value="ECO:0007669"/>
    <property type="project" value="TreeGrafter"/>
</dbReference>
<dbReference type="PROSITE" id="PS50048">
    <property type="entry name" value="ZN2_CY6_FUNGAL_2"/>
    <property type="match status" value="1"/>
</dbReference>
<evidence type="ECO:0000313" key="10">
    <source>
        <dbReference type="Proteomes" id="UP000325433"/>
    </source>
</evidence>
<evidence type="ECO:0000256" key="3">
    <source>
        <dbReference type="ARBA" id="ARBA00023015"/>
    </source>
</evidence>
<keyword evidence="3" id="KW-0805">Transcription regulation</keyword>
<dbReference type="Pfam" id="PF00172">
    <property type="entry name" value="Zn_clus"/>
    <property type="match status" value="1"/>
</dbReference>
<sequence length="799" mass="89995">MDNLQSSRQSIMRVNRQREPSTPRSRRPPLSCAPCRRRKVKCDRRQPCNQCISHNMADLCYYQNKERMRVSSHLLPRPAADISNSPASDSNPPMAATNLHRGKEATTPPDYVASGSAESLTRTIQSLTHSSFHGSERGTRHFGRSHWALTMDMFPDLKAHLEEYHRVKKQQTESTFSEYLVMKSVKKKMRMTARYHTKIQPTLYPPVLETLIPDDRTVADQLVDLYFSTFETTFRILHVPQFLEEYNDHWQPDNHGPMSTGCGDIFAAKLLSLMACATCLVDTAVSGEDSQSLNEKAKSWIGAVVSWVKTLTSRARLTLDVIQVKCLLLLARQAVGHEGDLAWLAAGSLVRDAITIGLHRDPSHFKGLSPYWGEIRRRLWLTIIELDLQAALGTGAPVTLSEDEYDCAPPSNIDDEDLLMDSPVAPTPKPITVLTRTAFQASLAQTMGVRINIAKAVNRVRLTLSYQQILDLSEMLTTQLAKGHPALIGDDSCETDNRRCRLAFRQSLFLFLIYRCLLTLHRPFFLSLAETRNETYAFSRQMCVQASLALLAPLEISSDHLYRGPDKEQGTVCPYLLRLRGGMFRDEFFHAAATLCFELRLQAKDKPLLPLPGSVQGFMDKTTSYQRTALFHNVENAIRYFESKVRKEKQACKAFMLLHMVFNSAQSQMPSSNSENRASSGTHSESFDLNDACPRAARRCRELLLADGGLLYLQEAEGWLSSSGGFPSINQEDPDQHQTSSRTMRTRSMVTTEEASHDAPTTESIPDLADELPFDWDIFLDPMAIYPTGEVWPVVDPLL</sequence>
<reference evidence="10" key="1">
    <citation type="submission" date="2019-04" db="EMBL/GenBank/DDBJ databases">
        <title>Friends and foes A comparative genomics studyof 23 Aspergillus species from section Flavi.</title>
        <authorList>
            <consortium name="DOE Joint Genome Institute"/>
            <person name="Kjaerbolling I."/>
            <person name="Vesth T."/>
            <person name="Frisvad J.C."/>
            <person name="Nybo J.L."/>
            <person name="Theobald S."/>
            <person name="Kildgaard S."/>
            <person name="Isbrandt T."/>
            <person name="Kuo A."/>
            <person name="Sato A."/>
            <person name="Lyhne E.K."/>
            <person name="Kogle M.E."/>
            <person name="Wiebenga A."/>
            <person name="Kun R.S."/>
            <person name="Lubbers R.J."/>
            <person name="Makela M.R."/>
            <person name="Barry K."/>
            <person name="Chovatia M."/>
            <person name="Clum A."/>
            <person name="Daum C."/>
            <person name="Haridas S."/>
            <person name="He G."/>
            <person name="LaButti K."/>
            <person name="Lipzen A."/>
            <person name="Mondo S."/>
            <person name="Riley R."/>
            <person name="Salamov A."/>
            <person name="Simmons B.A."/>
            <person name="Magnuson J.K."/>
            <person name="Henrissat B."/>
            <person name="Mortensen U.H."/>
            <person name="Larsen T.O."/>
            <person name="Devries R.P."/>
            <person name="Grigoriev I.V."/>
            <person name="Machida M."/>
            <person name="Baker S.E."/>
            <person name="Andersen M.R."/>
        </authorList>
    </citation>
    <scope>NUCLEOTIDE SEQUENCE [LARGE SCALE GENOMIC DNA]</scope>
    <source>
        <strain evidence="10">CBS 130015</strain>
    </source>
</reference>
<organism evidence="9 10">
    <name type="scientific">Aspergillus transmontanensis</name>
    <dbReference type="NCBI Taxonomy" id="1034304"/>
    <lineage>
        <taxon>Eukaryota</taxon>
        <taxon>Fungi</taxon>
        <taxon>Dikarya</taxon>
        <taxon>Ascomycota</taxon>
        <taxon>Pezizomycotina</taxon>
        <taxon>Eurotiomycetes</taxon>
        <taxon>Eurotiomycetidae</taxon>
        <taxon>Eurotiales</taxon>
        <taxon>Aspergillaceae</taxon>
        <taxon>Aspergillus</taxon>
        <taxon>Aspergillus subgen. Circumdati</taxon>
    </lineage>
</organism>
<feature type="region of interest" description="Disordered" evidence="7">
    <location>
        <begin position="1"/>
        <end position="32"/>
    </location>
</feature>
<dbReference type="Gene3D" id="4.10.240.10">
    <property type="entry name" value="Zn(2)-C6 fungal-type DNA-binding domain"/>
    <property type="match status" value="1"/>
</dbReference>
<dbReference type="PANTHER" id="PTHR31944">
    <property type="entry name" value="HEME-RESPONSIVE ZINC FINGER TRANSCRIPTION FACTOR HAP1"/>
    <property type="match status" value="1"/>
</dbReference>
<dbReference type="AlphaFoldDB" id="A0A5N6VQP9"/>
<dbReference type="CDD" id="cd12148">
    <property type="entry name" value="fungal_TF_MHR"/>
    <property type="match status" value="1"/>
</dbReference>
<dbReference type="Proteomes" id="UP000325433">
    <property type="component" value="Unassembled WGS sequence"/>
</dbReference>
<keyword evidence="4" id="KW-0238">DNA-binding</keyword>
<keyword evidence="10" id="KW-1185">Reference proteome</keyword>
<dbReference type="GO" id="GO:0000978">
    <property type="term" value="F:RNA polymerase II cis-regulatory region sequence-specific DNA binding"/>
    <property type="evidence" value="ECO:0007669"/>
    <property type="project" value="TreeGrafter"/>
</dbReference>
<feature type="domain" description="Zn(2)-C6 fungal-type" evidence="8">
    <location>
        <begin position="31"/>
        <end position="62"/>
    </location>
</feature>
<evidence type="ECO:0000256" key="1">
    <source>
        <dbReference type="ARBA" id="ARBA00022723"/>
    </source>
</evidence>
<keyword evidence="2" id="KW-0862">Zinc</keyword>
<feature type="compositionally biased region" description="Polar residues" evidence="7">
    <location>
        <begin position="667"/>
        <end position="684"/>
    </location>
</feature>
<keyword evidence="1" id="KW-0479">Metal-binding</keyword>
<dbReference type="CDD" id="cd00067">
    <property type="entry name" value="GAL4"/>
    <property type="match status" value="1"/>
</dbReference>
<dbReference type="SUPFAM" id="SSF57701">
    <property type="entry name" value="Zn2/Cys6 DNA-binding domain"/>
    <property type="match status" value="1"/>
</dbReference>
<name>A0A5N6VQP9_9EURO</name>
<dbReference type="InterPro" id="IPR007219">
    <property type="entry name" value="XnlR_reg_dom"/>
</dbReference>
<evidence type="ECO:0000256" key="5">
    <source>
        <dbReference type="ARBA" id="ARBA00023163"/>
    </source>
</evidence>
<dbReference type="EMBL" id="ML738356">
    <property type="protein sequence ID" value="KAE8310269.1"/>
    <property type="molecule type" value="Genomic_DNA"/>
</dbReference>
<dbReference type="PROSITE" id="PS00463">
    <property type="entry name" value="ZN2_CY6_FUNGAL_1"/>
    <property type="match status" value="1"/>
</dbReference>
<dbReference type="GO" id="GO:0008270">
    <property type="term" value="F:zinc ion binding"/>
    <property type="evidence" value="ECO:0007669"/>
    <property type="project" value="InterPro"/>
</dbReference>
<dbReference type="Pfam" id="PF04082">
    <property type="entry name" value="Fungal_trans"/>
    <property type="match status" value="1"/>
</dbReference>